<dbReference type="OrthoDB" id="10058007at2759"/>
<dbReference type="PANTHER" id="PTHR46549">
    <property type="entry name" value="MACPF DOMAIN-CONTAINING PROTEIN"/>
    <property type="match status" value="1"/>
</dbReference>
<evidence type="ECO:0000313" key="4">
    <source>
        <dbReference type="Proteomes" id="UP000838412"/>
    </source>
</evidence>
<accession>A0A8S4MN80</accession>
<gene>
    <name evidence="3" type="primary">Hypp9588</name>
    <name evidence="3" type="ORF">BLAG_LOCUS26169</name>
</gene>
<evidence type="ECO:0000256" key="1">
    <source>
        <dbReference type="SAM" id="MobiDB-lite"/>
    </source>
</evidence>
<organism evidence="3 4">
    <name type="scientific">Branchiostoma lanceolatum</name>
    <name type="common">Common lancelet</name>
    <name type="synonym">Amphioxus lanceolatum</name>
    <dbReference type="NCBI Taxonomy" id="7740"/>
    <lineage>
        <taxon>Eukaryota</taxon>
        <taxon>Metazoa</taxon>
        <taxon>Chordata</taxon>
        <taxon>Cephalochordata</taxon>
        <taxon>Leptocardii</taxon>
        <taxon>Amphioxiformes</taxon>
        <taxon>Branchiostomatidae</taxon>
        <taxon>Branchiostoma</taxon>
    </lineage>
</organism>
<keyword evidence="2" id="KW-0732">Signal</keyword>
<keyword evidence="4" id="KW-1185">Reference proteome</keyword>
<name>A0A8S4MN80_BRALA</name>
<proteinExistence type="predicted"/>
<feature type="signal peptide" evidence="2">
    <location>
        <begin position="1"/>
        <end position="20"/>
    </location>
</feature>
<evidence type="ECO:0000256" key="2">
    <source>
        <dbReference type="SAM" id="SignalP"/>
    </source>
</evidence>
<feature type="compositionally biased region" description="Low complexity" evidence="1">
    <location>
        <begin position="479"/>
        <end position="497"/>
    </location>
</feature>
<feature type="chain" id="PRO_5035848488" evidence="2">
    <location>
        <begin position="21"/>
        <end position="558"/>
    </location>
</feature>
<feature type="region of interest" description="Disordered" evidence="1">
    <location>
        <begin position="478"/>
        <end position="497"/>
    </location>
</feature>
<protein>
    <submittedName>
        <fullName evidence="3">Hypp9588 protein</fullName>
    </submittedName>
</protein>
<reference evidence="3" key="1">
    <citation type="submission" date="2022-01" db="EMBL/GenBank/DDBJ databases">
        <authorList>
            <person name="Braso-Vives M."/>
        </authorList>
    </citation>
    <scope>NUCLEOTIDE SEQUENCE</scope>
</reference>
<dbReference type="EMBL" id="CAKMNS010000286">
    <property type="protein sequence ID" value="CAH1277376.1"/>
    <property type="molecule type" value="Genomic_DNA"/>
</dbReference>
<comment type="caution">
    <text evidence="3">The sequence shown here is derived from an EMBL/GenBank/DDBJ whole genome shotgun (WGS) entry which is preliminary data.</text>
</comment>
<dbReference type="AlphaFoldDB" id="A0A8S4MN80"/>
<dbReference type="PANTHER" id="PTHR46549:SF1">
    <property type="entry name" value="MACPF DOMAIN-CONTAINING PROTEIN"/>
    <property type="match status" value="1"/>
</dbReference>
<evidence type="ECO:0000313" key="3">
    <source>
        <dbReference type="EMBL" id="CAH1277376.1"/>
    </source>
</evidence>
<sequence length="558" mass="60262">MKTPTLVLAVILAMAVVGDSANLEKILSQLRMLAGEKTIDDALVTHINTLKTEGEGTDTNSKDTRFLGFVNKLDLASSKAEPEDTKEGAEEGADVEQIYDAIDSDFEEKGGKGYADKEKTYDVAKIGSGDSSFEETNTPRPPGWVDQAEAYDSLESVATLTSKLRDILDLPDPHVKAAKTALKNIQGPQNKIGGRSTDGSKETKKAVPAFLAAAAKEIGGKVVSKLGDRIAEGVVENHQDKVVNGLQNYLGKQMDKFDDEYTDLMKDTSSLAAGLNRPVEEADIQLIPRPGATMGNMYAPPGWEIRHKYKYKDDRDENRDSSGGQAVAYTYPNGLGPVLMNGCFGTGYVNGDPCFKAKIPRKGCPNMIDGATYLGVGFDGRGVYSAESRKKSVIQRSCENLQTYGTNEVPDSMTPQGIYDTNVKSYTFSSMEGYRQYLAEKSAVTSAKAMFQEEINKASGHGAVGGAFGIGWSAGGGRSSQSGTSSQSSGFSASSSASARLGEKQTRTFMAMLEINIFRYEIFMDDVKPEQLNVGFLRDFVSLPESYFSSGAEITFRT</sequence>
<dbReference type="Proteomes" id="UP000838412">
    <property type="component" value="Unassembled WGS sequence"/>
</dbReference>